<gene>
    <name evidence="7" type="ORF">SAMN05421825_2149</name>
</gene>
<dbReference type="GO" id="GO:0005886">
    <property type="term" value="C:plasma membrane"/>
    <property type="evidence" value="ECO:0007669"/>
    <property type="project" value="UniProtKB-SubCell"/>
</dbReference>
<evidence type="ECO:0000256" key="4">
    <source>
        <dbReference type="ARBA" id="ARBA00022989"/>
    </source>
</evidence>
<dbReference type="PANTHER" id="PTHR30213:SF1">
    <property type="entry name" value="INNER MEMBRANE PROTEIN YHJD"/>
    <property type="match status" value="1"/>
</dbReference>
<protein>
    <submittedName>
        <fullName evidence="7">Membrane protein</fullName>
    </submittedName>
</protein>
<dbReference type="Proteomes" id="UP000199203">
    <property type="component" value="Unassembled WGS sequence"/>
</dbReference>
<evidence type="ECO:0000256" key="1">
    <source>
        <dbReference type="ARBA" id="ARBA00004651"/>
    </source>
</evidence>
<name>A0A1G7NZW3_9FLAO</name>
<feature type="transmembrane region" description="Helical" evidence="6">
    <location>
        <begin position="177"/>
        <end position="201"/>
    </location>
</feature>
<dbReference type="Pfam" id="PF03631">
    <property type="entry name" value="Virul_fac_BrkB"/>
    <property type="match status" value="1"/>
</dbReference>
<keyword evidence="4 6" id="KW-1133">Transmembrane helix</keyword>
<reference evidence="8" key="1">
    <citation type="submission" date="2016-10" db="EMBL/GenBank/DDBJ databases">
        <authorList>
            <person name="Varghese N."/>
            <person name="Submissions S."/>
        </authorList>
    </citation>
    <scope>NUCLEOTIDE SEQUENCE [LARGE SCALE GENOMIC DNA]</scope>
    <source>
        <strain evidence="8">DSM 19684</strain>
    </source>
</reference>
<feature type="transmembrane region" description="Helical" evidence="6">
    <location>
        <begin position="213"/>
        <end position="232"/>
    </location>
</feature>
<feature type="transmembrane region" description="Helical" evidence="6">
    <location>
        <begin position="92"/>
        <end position="111"/>
    </location>
</feature>
<keyword evidence="3 6" id="KW-0812">Transmembrane</keyword>
<dbReference type="NCBIfam" id="TIGR00765">
    <property type="entry name" value="yihY_not_rbn"/>
    <property type="match status" value="1"/>
</dbReference>
<dbReference type="OrthoDB" id="9797028at2"/>
<dbReference type="EMBL" id="FNBH01000002">
    <property type="protein sequence ID" value="SDF79531.1"/>
    <property type="molecule type" value="Genomic_DNA"/>
</dbReference>
<dbReference type="RefSeq" id="WP_089873432.1">
    <property type="nucleotide sequence ID" value="NZ_FNBH01000002.1"/>
</dbReference>
<organism evidence="7 8">
    <name type="scientific">Epilithonimonas hungarica</name>
    <dbReference type="NCBI Taxonomy" id="454006"/>
    <lineage>
        <taxon>Bacteria</taxon>
        <taxon>Pseudomonadati</taxon>
        <taxon>Bacteroidota</taxon>
        <taxon>Flavobacteriia</taxon>
        <taxon>Flavobacteriales</taxon>
        <taxon>Weeksellaceae</taxon>
        <taxon>Chryseobacterium group</taxon>
        <taxon>Epilithonimonas</taxon>
    </lineage>
</organism>
<evidence type="ECO:0000256" key="2">
    <source>
        <dbReference type="ARBA" id="ARBA00022475"/>
    </source>
</evidence>
<feature type="transmembrane region" description="Helical" evidence="6">
    <location>
        <begin position="142"/>
        <end position="165"/>
    </location>
</feature>
<sequence length="315" mass="35634">MNKLKSFWEVLKETFGEWMSSSAAKDSAGMAYNAIFSLPGLLIIIIWVTGHFFGEEAVNGEIRRQLQGIMGYDGAKSIQDIIASAMIDKENFWMKALGVGTLVFGATSLFFQMQTTLNNLWDVEAAPKKAWQKFILDRANSLGMILIIAFLLLTSMLLSSVIGLANQWITRYFGMETYVIVQASNFILGFAVVTVLFAFMFKVLPDVEIKWKSVWIGAIVTALLFNIGKMLMSFYFDFSKPTSIFGAAGTVILLMMWINYSCQLVFFGAEFTKVYAYKRGHKIIPSKHAKWSKEKLYRDVEEQKKQLALQNSEPI</sequence>
<feature type="transmembrane region" description="Helical" evidence="6">
    <location>
        <begin position="30"/>
        <end position="53"/>
    </location>
</feature>
<proteinExistence type="predicted"/>
<comment type="subcellular location">
    <subcellularLocation>
        <location evidence="1">Cell membrane</location>
        <topology evidence="1">Multi-pass membrane protein</topology>
    </subcellularLocation>
</comment>
<accession>A0A1G7NZW3</accession>
<evidence type="ECO:0000313" key="7">
    <source>
        <dbReference type="EMBL" id="SDF79531.1"/>
    </source>
</evidence>
<evidence type="ECO:0000256" key="6">
    <source>
        <dbReference type="SAM" id="Phobius"/>
    </source>
</evidence>
<keyword evidence="8" id="KW-1185">Reference proteome</keyword>
<dbReference type="PANTHER" id="PTHR30213">
    <property type="entry name" value="INNER MEMBRANE PROTEIN YHJD"/>
    <property type="match status" value="1"/>
</dbReference>
<dbReference type="InterPro" id="IPR017039">
    <property type="entry name" value="Virul_fac_BrkB"/>
</dbReference>
<feature type="transmembrane region" description="Helical" evidence="6">
    <location>
        <begin position="244"/>
        <end position="269"/>
    </location>
</feature>
<dbReference type="STRING" id="454006.SAMN05421825_2149"/>
<dbReference type="PIRSF" id="PIRSF035875">
    <property type="entry name" value="RNase_BN"/>
    <property type="match status" value="1"/>
</dbReference>
<evidence type="ECO:0000256" key="5">
    <source>
        <dbReference type="ARBA" id="ARBA00023136"/>
    </source>
</evidence>
<evidence type="ECO:0000313" key="8">
    <source>
        <dbReference type="Proteomes" id="UP000199203"/>
    </source>
</evidence>
<keyword evidence="2" id="KW-1003">Cell membrane</keyword>
<keyword evidence="5 6" id="KW-0472">Membrane</keyword>
<dbReference type="AlphaFoldDB" id="A0A1G7NZW3"/>
<evidence type="ECO:0000256" key="3">
    <source>
        <dbReference type="ARBA" id="ARBA00022692"/>
    </source>
</evidence>